<evidence type="ECO:0000256" key="1">
    <source>
        <dbReference type="SAM" id="MobiDB-lite"/>
    </source>
</evidence>
<protein>
    <submittedName>
        <fullName evidence="3">Uncharacterized protein</fullName>
    </submittedName>
</protein>
<keyword evidence="4" id="KW-1185">Reference proteome</keyword>
<accession>A0ABS9EKB9</accession>
<feature type="region of interest" description="Disordered" evidence="1">
    <location>
        <begin position="174"/>
        <end position="196"/>
    </location>
</feature>
<name>A0ABS9EKB9_9FLAO</name>
<feature type="chain" id="PRO_5046545556" evidence="2">
    <location>
        <begin position="21"/>
        <end position="285"/>
    </location>
</feature>
<organism evidence="3 4">
    <name type="scientific">Gillisia lutea</name>
    <dbReference type="NCBI Taxonomy" id="2909668"/>
    <lineage>
        <taxon>Bacteria</taxon>
        <taxon>Pseudomonadati</taxon>
        <taxon>Bacteroidota</taxon>
        <taxon>Flavobacteriia</taxon>
        <taxon>Flavobacteriales</taxon>
        <taxon>Flavobacteriaceae</taxon>
        <taxon>Gillisia</taxon>
    </lineage>
</organism>
<sequence>MKKTLFICAVFFMTAASTFAQNLNSYKYVVVPNRFEFLKESNQYQLNELTKFLFEKYNFKAFFNDEEISEEFGSNRCSMLYADVIDNSGLFSTKLQLILRDCNNKQVFVSEEGTSKIKEFKKAYHEALREVFESVEALNYAYVKETIPEVVEQLPEKNEVAVAVANEEKMQVVDSEKPAAKEVPSKKETAPLNSGKKVASAGKTNFEYEGNSFYLLKSNEGFKFYQEGMAEPFAALIASGREGNFIYSSIGSQGTAYFGKEGNLVVEFLNSDKTSVVSKKYVLKD</sequence>
<evidence type="ECO:0000313" key="3">
    <source>
        <dbReference type="EMBL" id="MCF4102255.1"/>
    </source>
</evidence>
<dbReference type="RefSeq" id="WP_236134405.1">
    <property type="nucleotide sequence ID" value="NZ_JAKGTH010000010.1"/>
</dbReference>
<gene>
    <name evidence="3" type="ORF">L1I30_11300</name>
</gene>
<comment type="caution">
    <text evidence="3">The sequence shown here is derived from an EMBL/GenBank/DDBJ whole genome shotgun (WGS) entry which is preliminary data.</text>
</comment>
<feature type="compositionally biased region" description="Basic and acidic residues" evidence="1">
    <location>
        <begin position="174"/>
        <end position="189"/>
    </location>
</feature>
<evidence type="ECO:0000256" key="2">
    <source>
        <dbReference type="SAM" id="SignalP"/>
    </source>
</evidence>
<evidence type="ECO:0000313" key="4">
    <source>
        <dbReference type="Proteomes" id="UP001179363"/>
    </source>
</evidence>
<keyword evidence="2" id="KW-0732">Signal</keyword>
<dbReference type="Proteomes" id="UP001179363">
    <property type="component" value="Unassembled WGS sequence"/>
</dbReference>
<feature type="signal peptide" evidence="2">
    <location>
        <begin position="1"/>
        <end position="20"/>
    </location>
</feature>
<dbReference type="EMBL" id="JAKGTH010000010">
    <property type="protein sequence ID" value="MCF4102255.1"/>
    <property type="molecule type" value="Genomic_DNA"/>
</dbReference>
<reference evidence="3" key="1">
    <citation type="submission" date="2022-01" db="EMBL/GenBank/DDBJ databases">
        <title>Gillisia lutea sp. nov., isolated from marine plastic residues from the Malvarosa beach (Valencia, Spain).</title>
        <authorList>
            <person name="Vidal-Verdu A."/>
            <person name="Molina-Menor E."/>
            <person name="Satari L."/>
            <person name="Pascual J."/>
            <person name="Pereto J."/>
            <person name="Porcar M."/>
        </authorList>
    </citation>
    <scope>NUCLEOTIDE SEQUENCE</scope>
    <source>
        <strain evidence="3">M10.2A</strain>
    </source>
</reference>
<proteinExistence type="predicted"/>